<keyword evidence="3" id="KW-1185">Reference proteome</keyword>
<comment type="caution">
    <text evidence="2">The sequence shown here is derived from an EMBL/GenBank/DDBJ whole genome shotgun (WGS) entry which is preliminary data.</text>
</comment>
<keyword evidence="1" id="KW-0812">Transmembrane</keyword>
<sequence>MKALCKKYYGKWKSQVSGTTLVELIVSFVVLLILVTATVATLSPALNVFVKVSGMSRAQSVSDILIEKITGELGAATGNVYISEDGRQIAYDDQTGHQVIMMTDESGDINKLLLHYQSVHSADKTEILEDAVDWYFTDKAYMNSSIQELSFSREDGTSCIKVHLKLENKKTGYTYDRDKIIECYKVNADGFKSDEFPPVE</sequence>
<dbReference type="AlphaFoldDB" id="A0A2Y9BFE1"/>
<evidence type="ECO:0000313" key="3">
    <source>
        <dbReference type="Proteomes" id="UP000245845"/>
    </source>
</evidence>
<protein>
    <recommendedName>
        <fullName evidence="4">Prepilin-type N-terminal cleavage/methylation domain-containing protein</fullName>
    </recommendedName>
</protein>
<accession>A0A2Y9BFE1</accession>
<reference evidence="2 3" key="1">
    <citation type="submission" date="2018-05" db="EMBL/GenBank/DDBJ databases">
        <title>The Hungate 1000. A catalogue of reference genomes from the rumen microbiome.</title>
        <authorList>
            <person name="Kelly W."/>
        </authorList>
    </citation>
    <scope>NUCLEOTIDE SEQUENCE [LARGE SCALE GENOMIC DNA]</scope>
    <source>
        <strain evidence="2 3">NLAE-zl-C242</strain>
    </source>
</reference>
<dbReference type="Proteomes" id="UP000245845">
    <property type="component" value="Unassembled WGS sequence"/>
</dbReference>
<dbReference type="EMBL" id="QGDL01000009">
    <property type="protein sequence ID" value="PWJ28251.1"/>
    <property type="molecule type" value="Genomic_DNA"/>
</dbReference>
<keyword evidence="1" id="KW-0472">Membrane</keyword>
<keyword evidence="1" id="KW-1133">Transmembrane helix</keyword>
<evidence type="ECO:0008006" key="4">
    <source>
        <dbReference type="Google" id="ProtNLM"/>
    </source>
</evidence>
<name>A0A2Y9BFE1_9FIRM</name>
<dbReference type="OrthoDB" id="2055880at2"/>
<evidence type="ECO:0000313" key="2">
    <source>
        <dbReference type="EMBL" id="PWJ28251.1"/>
    </source>
</evidence>
<feature type="transmembrane region" description="Helical" evidence="1">
    <location>
        <begin position="21"/>
        <end position="46"/>
    </location>
</feature>
<dbReference type="RefSeq" id="WP_109732056.1">
    <property type="nucleotide sequence ID" value="NZ_BAAACK010000009.1"/>
</dbReference>
<organism evidence="2 3">
    <name type="scientific">Faecalicatena orotica</name>
    <dbReference type="NCBI Taxonomy" id="1544"/>
    <lineage>
        <taxon>Bacteria</taxon>
        <taxon>Bacillati</taxon>
        <taxon>Bacillota</taxon>
        <taxon>Clostridia</taxon>
        <taxon>Lachnospirales</taxon>
        <taxon>Lachnospiraceae</taxon>
        <taxon>Faecalicatena</taxon>
    </lineage>
</organism>
<evidence type="ECO:0000256" key="1">
    <source>
        <dbReference type="SAM" id="Phobius"/>
    </source>
</evidence>
<gene>
    <name evidence="2" type="ORF">A8806_109131</name>
</gene>
<proteinExistence type="predicted"/>